<dbReference type="Gene3D" id="3.40.470.10">
    <property type="entry name" value="Uracil-DNA glycosylase-like domain"/>
    <property type="match status" value="1"/>
</dbReference>
<sequence length="162" mass="17462">MSTLPKSNHNAREALVWQLEAGIDECIGEIPVDRFSVNTEKQPSVGSSSSEIREIKTKVDVISVSGNDIERPARAQIKSTNLKNQFQSAGDLASACSTLEELEMAVRAFEGCTLKKTATNTVFADGNPQARIMFVGEAPGADEDRQGKPFVGASGKLFNKMV</sequence>
<keyword evidence="2" id="KW-0479">Metal-binding</keyword>
<gene>
    <name evidence="9" type="ORF">METZ01_LOCUS161751</name>
</gene>
<evidence type="ECO:0000256" key="3">
    <source>
        <dbReference type="ARBA" id="ARBA00022763"/>
    </source>
</evidence>
<evidence type="ECO:0000259" key="8">
    <source>
        <dbReference type="Pfam" id="PF03167"/>
    </source>
</evidence>
<organism evidence="9">
    <name type="scientific">marine metagenome</name>
    <dbReference type="NCBI Taxonomy" id="408172"/>
    <lineage>
        <taxon>unclassified sequences</taxon>
        <taxon>metagenomes</taxon>
        <taxon>ecological metagenomes</taxon>
    </lineage>
</organism>
<dbReference type="InterPro" id="IPR005122">
    <property type="entry name" value="Uracil-DNA_glycosylase-like"/>
</dbReference>
<dbReference type="PANTHER" id="PTHR33693:SF1">
    <property type="entry name" value="TYPE-4 URACIL-DNA GLYCOSYLASE"/>
    <property type="match status" value="1"/>
</dbReference>
<dbReference type="SUPFAM" id="SSF52141">
    <property type="entry name" value="Uracil-DNA glycosylase-like"/>
    <property type="match status" value="1"/>
</dbReference>
<keyword evidence="4" id="KW-0378">Hydrolase</keyword>
<accession>A0A382B6L9</accession>
<proteinExistence type="predicted"/>
<evidence type="ECO:0000256" key="5">
    <source>
        <dbReference type="ARBA" id="ARBA00023004"/>
    </source>
</evidence>
<evidence type="ECO:0000256" key="4">
    <source>
        <dbReference type="ARBA" id="ARBA00022801"/>
    </source>
</evidence>
<name>A0A382B6L9_9ZZZZ</name>
<dbReference type="InterPro" id="IPR051536">
    <property type="entry name" value="UDG_Type-4/5"/>
</dbReference>
<evidence type="ECO:0000313" key="9">
    <source>
        <dbReference type="EMBL" id="SVB08897.1"/>
    </source>
</evidence>
<dbReference type="GO" id="GO:0006281">
    <property type="term" value="P:DNA repair"/>
    <property type="evidence" value="ECO:0007669"/>
    <property type="project" value="UniProtKB-KW"/>
</dbReference>
<dbReference type="GO" id="GO:0046872">
    <property type="term" value="F:metal ion binding"/>
    <property type="evidence" value="ECO:0007669"/>
    <property type="project" value="UniProtKB-KW"/>
</dbReference>
<keyword evidence="3" id="KW-0227">DNA damage</keyword>
<dbReference type="PANTHER" id="PTHR33693">
    <property type="entry name" value="TYPE-5 URACIL-DNA GLYCOSYLASE"/>
    <property type="match status" value="1"/>
</dbReference>
<keyword evidence="6" id="KW-0411">Iron-sulfur</keyword>
<evidence type="ECO:0000256" key="6">
    <source>
        <dbReference type="ARBA" id="ARBA00023014"/>
    </source>
</evidence>
<evidence type="ECO:0000256" key="2">
    <source>
        <dbReference type="ARBA" id="ARBA00022723"/>
    </source>
</evidence>
<keyword evidence="1" id="KW-0004">4Fe-4S</keyword>
<dbReference type="EMBL" id="UINC01028250">
    <property type="protein sequence ID" value="SVB08897.1"/>
    <property type="molecule type" value="Genomic_DNA"/>
</dbReference>
<dbReference type="GO" id="GO:0097506">
    <property type="term" value="F:deaminated base DNA N-glycosylase activity"/>
    <property type="evidence" value="ECO:0007669"/>
    <property type="project" value="UniProtKB-ARBA"/>
</dbReference>
<keyword evidence="5" id="KW-0408">Iron</keyword>
<feature type="non-terminal residue" evidence="9">
    <location>
        <position position="162"/>
    </location>
</feature>
<evidence type="ECO:0000256" key="1">
    <source>
        <dbReference type="ARBA" id="ARBA00022485"/>
    </source>
</evidence>
<dbReference type="Pfam" id="PF03167">
    <property type="entry name" value="UDG"/>
    <property type="match status" value="1"/>
</dbReference>
<dbReference type="GO" id="GO:0051539">
    <property type="term" value="F:4 iron, 4 sulfur cluster binding"/>
    <property type="evidence" value="ECO:0007669"/>
    <property type="project" value="UniProtKB-KW"/>
</dbReference>
<keyword evidence="7" id="KW-0234">DNA repair</keyword>
<reference evidence="9" key="1">
    <citation type="submission" date="2018-05" db="EMBL/GenBank/DDBJ databases">
        <authorList>
            <person name="Lanie J.A."/>
            <person name="Ng W.-L."/>
            <person name="Kazmierczak K.M."/>
            <person name="Andrzejewski T.M."/>
            <person name="Davidsen T.M."/>
            <person name="Wayne K.J."/>
            <person name="Tettelin H."/>
            <person name="Glass J.I."/>
            <person name="Rusch D."/>
            <person name="Podicherti R."/>
            <person name="Tsui H.-C.T."/>
            <person name="Winkler M.E."/>
        </authorList>
    </citation>
    <scope>NUCLEOTIDE SEQUENCE</scope>
</reference>
<protein>
    <recommendedName>
        <fullName evidence="8">Uracil-DNA glycosylase-like domain-containing protein</fullName>
    </recommendedName>
</protein>
<feature type="domain" description="Uracil-DNA glycosylase-like" evidence="8">
    <location>
        <begin position="124"/>
        <end position="161"/>
    </location>
</feature>
<evidence type="ECO:0000256" key="7">
    <source>
        <dbReference type="ARBA" id="ARBA00023204"/>
    </source>
</evidence>
<dbReference type="AlphaFoldDB" id="A0A382B6L9"/>
<dbReference type="InterPro" id="IPR036895">
    <property type="entry name" value="Uracil-DNA_glycosylase-like_sf"/>
</dbReference>